<dbReference type="EMBL" id="QJKI01000027">
    <property type="protein sequence ID" value="PXX75150.1"/>
    <property type="molecule type" value="Genomic_DNA"/>
</dbReference>
<evidence type="ECO:0000256" key="1">
    <source>
        <dbReference type="SAM" id="Coils"/>
    </source>
</evidence>
<protein>
    <submittedName>
        <fullName evidence="2">Uncharacterized protein</fullName>
    </submittedName>
</protein>
<keyword evidence="3" id="KW-1185">Reference proteome</keyword>
<organism evidence="2 3">
    <name type="scientific">Rivihabitans pingtungensis</name>
    <dbReference type="NCBI Taxonomy" id="1054498"/>
    <lineage>
        <taxon>Bacteria</taxon>
        <taxon>Pseudomonadati</taxon>
        <taxon>Pseudomonadota</taxon>
        <taxon>Betaproteobacteria</taxon>
        <taxon>Neisseriales</taxon>
        <taxon>Aquaspirillaceae</taxon>
        <taxon>Rivihabitans</taxon>
    </lineage>
</organism>
<dbReference type="AlphaFoldDB" id="A0A318KJM3"/>
<dbReference type="Proteomes" id="UP000247555">
    <property type="component" value="Unassembled WGS sequence"/>
</dbReference>
<gene>
    <name evidence="2" type="ORF">DFR34_1273</name>
</gene>
<sequence length="365" mass="41429">MGSPLSPDERTDIAGLIKGFQISDVANVYFDAVNSILDEFKDLEEKLEEDAKDFRELMIDSAVCFLPFSPFLKVVMSGLGTSVVKKLGGMDFTRTAIADGAKELVKALMAEKIFTVEEKEEWAALEKVATEMKEGMRKRMFALYQFVDKYTDGKNHDVNANVKMLPDSVLIAIYYKYHVDNYSLLSVRRMICEQFKVVKYFLVAPWKGRAAVRKDSGLPEKLPSLSSPTRLLAEWSLYLFEFQPDAKHRYFLPVMKVSYFEVNPHRSEGDGRYKNTRNVFTVVPPFILIRAIRKGLSVGIVTVCSSSKMPVEDLVKCGILGGDKRIAKKYAYSLVRMRGFLVDSADKFEIVNMSLPSEVDWVSDY</sequence>
<reference evidence="2 3" key="1">
    <citation type="submission" date="2018-05" db="EMBL/GenBank/DDBJ databases">
        <title>Genomic Encyclopedia of Type Strains, Phase IV (KMG-IV): sequencing the most valuable type-strain genomes for metagenomic binning, comparative biology and taxonomic classification.</title>
        <authorList>
            <person name="Goeker M."/>
        </authorList>
    </citation>
    <scope>NUCLEOTIDE SEQUENCE [LARGE SCALE GENOMIC DNA]</scope>
    <source>
        <strain evidence="2 3">DSM 29661</strain>
    </source>
</reference>
<proteinExistence type="predicted"/>
<name>A0A318KJM3_9NEIS</name>
<dbReference type="RefSeq" id="WP_146215164.1">
    <property type="nucleotide sequence ID" value="NZ_QJKI01000027.1"/>
</dbReference>
<comment type="caution">
    <text evidence="2">The sequence shown here is derived from an EMBL/GenBank/DDBJ whole genome shotgun (WGS) entry which is preliminary data.</text>
</comment>
<accession>A0A318KJM3</accession>
<keyword evidence="1" id="KW-0175">Coiled coil</keyword>
<feature type="coiled-coil region" evidence="1">
    <location>
        <begin position="33"/>
        <end position="60"/>
    </location>
</feature>
<evidence type="ECO:0000313" key="2">
    <source>
        <dbReference type="EMBL" id="PXX75150.1"/>
    </source>
</evidence>
<evidence type="ECO:0000313" key="3">
    <source>
        <dbReference type="Proteomes" id="UP000247555"/>
    </source>
</evidence>